<comment type="caution">
    <text evidence="4">The sequence shown here is derived from an EMBL/GenBank/DDBJ whole genome shotgun (WGS) entry which is preliminary data.</text>
</comment>
<dbReference type="AlphaFoldDB" id="A0A2W5SAJ0"/>
<dbReference type="EMBL" id="QFQS01000001">
    <property type="protein sequence ID" value="PZR00032.1"/>
    <property type="molecule type" value="Genomic_DNA"/>
</dbReference>
<evidence type="ECO:0000256" key="3">
    <source>
        <dbReference type="PIRSR" id="PIRSR607837-1"/>
    </source>
</evidence>
<dbReference type="Proteomes" id="UP000248975">
    <property type="component" value="Unassembled WGS sequence"/>
</dbReference>
<keyword evidence="2 3" id="KW-0479">Metal-binding</keyword>
<feature type="binding site" evidence="3">
    <location>
        <position position="141"/>
    </location>
    <ligand>
        <name>a divalent metal cation</name>
        <dbReference type="ChEBI" id="CHEBI:60240"/>
    </ligand>
</feature>
<dbReference type="GO" id="GO:0046872">
    <property type="term" value="F:metal ion binding"/>
    <property type="evidence" value="ECO:0007669"/>
    <property type="project" value="UniProtKB-KW"/>
</dbReference>
<dbReference type="InterPro" id="IPR007837">
    <property type="entry name" value="DinB"/>
</dbReference>
<evidence type="ECO:0000256" key="1">
    <source>
        <dbReference type="ARBA" id="ARBA00008635"/>
    </source>
</evidence>
<organism evidence="4 5">
    <name type="scientific">Cereibacter sphaeroides</name>
    <name type="common">Rhodobacter sphaeroides</name>
    <dbReference type="NCBI Taxonomy" id="1063"/>
    <lineage>
        <taxon>Bacteria</taxon>
        <taxon>Pseudomonadati</taxon>
        <taxon>Pseudomonadota</taxon>
        <taxon>Alphaproteobacteria</taxon>
        <taxon>Rhodobacterales</taxon>
        <taxon>Paracoccaceae</taxon>
        <taxon>Cereibacter</taxon>
    </lineage>
</organism>
<gene>
    <name evidence="4" type="ORF">DI533_05285</name>
</gene>
<dbReference type="PANTHER" id="PTHR37302">
    <property type="entry name" value="SLR1116 PROTEIN"/>
    <property type="match status" value="1"/>
</dbReference>
<comment type="similarity">
    <text evidence="1">Belongs to the DinB family.</text>
</comment>
<dbReference type="Gene3D" id="1.20.120.450">
    <property type="entry name" value="dinb family like domain"/>
    <property type="match status" value="1"/>
</dbReference>
<protein>
    <submittedName>
        <fullName evidence="4">Damage-inducible protein DinB</fullName>
    </submittedName>
</protein>
<proteinExistence type="inferred from homology"/>
<reference evidence="4 5" key="1">
    <citation type="submission" date="2017-08" db="EMBL/GenBank/DDBJ databases">
        <title>Infants hospitalized years apart are colonized by the same room-sourced microbial strains.</title>
        <authorList>
            <person name="Brooks B."/>
            <person name="Olm M.R."/>
            <person name="Firek B.A."/>
            <person name="Baker R."/>
            <person name="Thomas B.C."/>
            <person name="Morowitz M.J."/>
            <person name="Banfield J.F."/>
        </authorList>
    </citation>
    <scope>NUCLEOTIDE SEQUENCE [LARGE SCALE GENOMIC DNA]</scope>
    <source>
        <strain evidence="4">S2_003_000_R2_11</strain>
    </source>
</reference>
<dbReference type="Pfam" id="PF05163">
    <property type="entry name" value="DinB"/>
    <property type="match status" value="1"/>
</dbReference>
<feature type="binding site" evidence="3">
    <location>
        <position position="53"/>
    </location>
    <ligand>
        <name>a divalent metal cation</name>
        <dbReference type="ChEBI" id="CHEBI:60240"/>
    </ligand>
</feature>
<sequence>MCAADTCRVYRQLARNNALANARLHRACLALKPGEWEAERVSFFPSIRATMNHILVIDRFYMDAIEGGTLGPKAWANPVPCPEVARLVDEQAAMDQSLVELCDGLLSDDLARDVRIHRKDRVQVEPLGELLLHMFLHDQHHRGQVHAMLSGTSVRPPQLDEFVTRDDAAVRADDLAAMGWDETYLSS</sequence>
<accession>A0A2W5SAJ0</accession>
<feature type="binding site" evidence="3">
    <location>
        <position position="137"/>
    </location>
    <ligand>
        <name>a divalent metal cation</name>
        <dbReference type="ChEBI" id="CHEBI:60240"/>
    </ligand>
</feature>
<dbReference type="InterPro" id="IPR034660">
    <property type="entry name" value="DinB/YfiT-like"/>
</dbReference>
<evidence type="ECO:0000313" key="5">
    <source>
        <dbReference type="Proteomes" id="UP000248975"/>
    </source>
</evidence>
<dbReference type="PANTHER" id="PTHR37302:SF3">
    <property type="entry name" value="DAMAGE-INDUCIBLE PROTEIN DINB"/>
    <property type="match status" value="1"/>
</dbReference>
<dbReference type="SUPFAM" id="SSF109854">
    <property type="entry name" value="DinB/YfiT-like putative metalloenzymes"/>
    <property type="match status" value="1"/>
</dbReference>
<name>A0A2W5SAJ0_CERSP</name>
<evidence type="ECO:0000313" key="4">
    <source>
        <dbReference type="EMBL" id="PZR00032.1"/>
    </source>
</evidence>
<evidence type="ECO:0000256" key="2">
    <source>
        <dbReference type="ARBA" id="ARBA00022723"/>
    </source>
</evidence>